<reference evidence="2 3" key="1">
    <citation type="submission" date="2020-03" db="EMBL/GenBank/DDBJ databases">
        <title>Dissostichus mawsoni Genome sequencing and assembly.</title>
        <authorList>
            <person name="Park H."/>
        </authorList>
    </citation>
    <scope>NUCLEOTIDE SEQUENCE [LARGE SCALE GENOMIC DNA]</scope>
    <source>
        <strain evidence="2">DM0001</strain>
        <tissue evidence="2">Muscle</tissue>
    </source>
</reference>
<feature type="region of interest" description="Disordered" evidence="1">
    <location>
        <begin position="1"/>
        <end position="24"/>
    </location>
</feature>
<keyword evidence="3" id="KW-1185">Reference proteome</keyword>
<proteinExistence type="predicted"/>
<protein>
    <submittedName>
        <fullName evidence="2">Uncharacterized protein</fullName>
    </submittedName>
</protein>
<sequence length="181" mass="18935">MDEMKVDVGEAEEEGGTEEEVSGAGKSKLLSFSALHLKTTLGVKLPASIRGTRGGGVGLQGAGLQVGHVGHQYLLSGSGSLLLVDIQVSLHVLQGCGAGQGDPGVRVQDDIVLIHSSNYNVNSNGGTSRRSNIGWRSRREVPELLELSAPLRRRAAPVGRLASLGVVIIADPLRKKDLKSA</sequence>
<gene>
    <name evidence="2" type="ORF">F7725_024971</name>
</gene>
<dbReference type="AlphaFoldDB" id="A0A7J5XAW7"/>
<evidence type="ECO:0000313" key="3">
    <source>
        <dbReference type="Proteomes" id="UP000518266"/>
    </source>
</evidence>
<name>A0A7J5XAW7_DISMA</name>
<dbReference type="Proteomes" id="UP000518266">
    <property type="component" value="Unassembled WGS sequence"/>
</dbReference>
<accession>A0A7J5XAW7</accession>
<evidence type="ECO:0000313" key="2">
    <source>
        <dbReference type="EMBL" id="KAF3833767.1"/>
    </source>
</evidence>
<comment type="caution">
    <text evidence="2">The sequence shown here is derived from an EMBL/GenBank/DDBJ whole genome shotgun (WGS) entry which is preliminary data.</text>
</comment>
<feature type="compositionally biased region" description="Acidic residues" evidence="1">
    <location>
        <begin position="9"/>
        <end position="21"/>
    </location>
</feature>
<organism evidence="2 3">
    <name type="scientific">Dissostichus mawsoni</name>
    <name type="common">Antarctic cod</name>
    <dbReference type="NCBI Taxonomy" id="36200"/>
    <lineage>
        <taxon>Eukaryota</taxon>
        <taxon>Metazoa</taxon>
        <taxon>Chordata</taxon>
        <taxon>Craniata</taxon>
        <taxon>Vertebrata</taxon>
        <taxon>Euteleostomi</taxon>
        <taxon>Actinopterygii</taxon>
        <taxon>Neopterygii</taxon>
        <taxon>Teleostei</taxon>
        <taxon>Neoteleostei</taxon>
        <taxon>Acanthomorphata</taxon>
        <taxon>Eupercaria</taxon>
        <taxon>Perciformes</taxon>
        <taxon>Notothenioidei</taxon>
        <taxon>Nototheniidae</taxon>
        <taxon>Dissostichus</taxon>
    </lineage>
</organism>
<evidence type="ECO:0000256" key="1">
    <source>
        <dbReference type="SAM" id="MobiDB-lite"/>
    </source>
</evidence>
<dbReference type="EMBL" id="JAAKFY010000026">
    <property type="protein sequence ID" value="KAF3833767.1"/>
    <property type="molecule type" value="Genomic_DNA"/>
</dbReference>